<feature type="compositionally biased region" description="Acidic residues" evidence="1">
    <location>
        <begin position="168"/>
        <end position="181"/>
    </location>
</feature>
<gene>
    <name evidence="2" type="ORF">ERUC_LOCUS10552</name>
</gene>
<sequence>MEGHCVCPFSGCSFIGTYHELYAHASSGHSDDLQMIECGETMSISFANHQRVVLKEQSRRGGKLISVNRLIQPIGAFFHVRCISPNVLGMGNFSSKLTVKWSMLSKHCLLRFKGYDGKLRLGDILEKAKALPKYPLTPIHSNKRKLIAIRRKSKKSKKVASNRQENIADGETEEQEQSDDV</sequence>
<dbReference type="PANTHER" id="PTHR46632:SF11">
    <property type="entry name" value="E3 UBIQUITIN-PROTEIN LIGASE SINA-LIKE 1-RELATED"/>
    <property type="match status" value="1"/>
</dbReference>
<feature type="region of interest" description="Disordered" evidence="1">
    <location>
        <begin position="150"/>
        <end position="181"/>
    </location>
</feature>
<evidence type="ECO:0000313" key="2">
    <source>
        <dbReference type="EMBL" id="CAH8326039.1"/>
    </source>
</evidence>
<comment type="caution">
    <text evidence="2">The sequence shown here is derived from an EMBL/GenBank/DDBJ whole genome shotgun (WGS) entry which is preliminary data.</text>
</comment>
<proteinExistence type="predicted"/>
<dbReference type="AlphaFoldDB" id="A0ABC8JFF9"/>
<evidence type="ECO:0000256" key="1">
    <source>
        <dbReference type="SAM" id="MobiDB-lite"/>
    </source>
</evidence>
<evidence type="ECO:0000313" key="3">
    <source>
        <dbReference type="Proteomes" id="UP001642260"/>
    </source>
</evidence>
<organism evidence="2 3">
    <name type="scientific">Eruca vesicaria subsp. sativa</name>
    <name type="common">Garden rocket</name>
    <name type="synonym">Eruca sativa</name>
    <dbReference type="NCBI Taxonomy" id="29727"/>
    <lineage>
        <taxon>Eukaryota</taxon>
        <taxon>Viridiplantae</taxon>
        <taxon>Streptophyta</taxon>
        <taxon>Embryophyta</taxon>
        <taxon>Tracheophyta</taxon>
        <taxon>Spermatophyta</taxon>
        <taxon>Magnoliopsida</taxon>
        <taxon>eudicotyledons</taxon>
        <taxon>Gunneridae</taxon>
        <taxon>Pentapetalae</taxon>
        <taxon>rosids</taxon>
        <taxon>malvids</taxon>
        <taxon>Brassicales</taxon>
        <taxon>Brassicaceae</taxon>
        <taxon>Brassiceae</taxon>
        <taxon>Eruca</taxon>
    </lineage>
</organism>
<keyword evidence="3" id="KW-1185">Reference proteome</keyword>
<dbReference type="Proteomes" id="UP001642260">
    <property type="component" value="Unassembled WGS sequence"/>
</dbReference>
<dbReference type="PANTHER" id="PTHR46632">
    <property type="entry name" value="E3 UBIQUITIN-PROTEIN LIGASE SINA-LIKE 4"/>
    <property type="match status" value="1"/>
</dbReference>
<feature type="compositionally biased region" description="Basic residues" evidence="1">
    <location>
        <begin position="150"/>
        <end position="160"/>
    </location>
</feature>
<dbReference type="InterPro" id="IPR044286">
    <property type="entry name" value="SINL_plant"/>
</dbReference>
<dbReference type="SUPFAM" id="SSF49599">
    <property type="entry name" value="TRAF domain-like"/>
    <property type="match status" value="1"/>
</dbReference>
<protein>
    <submittedName>
        <fullName evidence="2">Uncharacterized protein</fullName>
    </submittedName>
</protein>
<dbReference type="EMBL" id="CAKOAT010103599">
    <property type="protein sequence ID" value="CAH8326039.1"/>
    <property type="molecule type" value="Genomic_DNA"/>
</dbReference>
<reference evidence="2 3" key="1">
    <citation type="submission" date="2022-03" db="EMBL/GenBank/DDBJ databases">
        <authorList>
            <person name="Macdonald S."/>
            <person name="Ahmed S."/>
            <person name="Newling K."/>
        </authorList>
    </citation>
    <scope>NUCLEOTIDE SEQUENCE [LARGE SCALE GENOMIC DNA]</scope>
</reference>
<name>A0ABC8JFF9_ERUVS</name>
<accession>A0ABC8JFF9</accession>